<gene>
    <name evidence="1" type="ORF">TCM_022224</name>
</gene>
<dbReference type="EMBL" id="CM001883">
    <property type="protein sequence ID" value="EOY07907.1"/>
    <property type="molecule type" value="Genomic_DNA"/>
</dbReference>
<protein>
    <recommendedName>
        <fullName evidence="3">UBN2 domain-containing protein</fullName>
    </recommendedName>
</protein>
<reference evidence="1 2" key="1">
    <citation type="journal article" date="2013" name="Genome Biol.">
        <title>The genome sequence of the most widely cultivated cacao type and its use to identify candidate genes regulating pod color.</title>
        <authorList>
            <person name="Motamayor J.C."/>
            <person name="Mockaitis K."/>
            <person name="Schmutz J."/>
            <person name="Haiminen N."/>
            <person name="Iii D.L."/>
            <person name="Cornejo O."/>
            <person name="Findley S.D."/>
            <person name="Zheng P."/>
            <person name="Utro F."/>
            <person name="Royaert S."/>
            <person name="Saski C."/>
            <person name="Jenkins J."/>
            <person name="Podicheti R."/>
            <person name="Zhao M."/>
            <person name="Scheffler B.E."/>
            <person name="Stack J.C."/>
            <person name="Feltus F.A."/>
            <person name="Mustiga G.M."/>
            <person name="Amores F."/>
            <person name="Phillips W."/>
            <person name="Marelli J.P."/>
            <person name="May G.D."/>
            <person name="Shapiro H."/>
            <person name="Ma J."/>
            <person name="Bustamante C.D."/>
            <person name="Schnell R.J."/>
            <person name="Main D."/>
            <person name="Gilbert D."/>
            <person name="Parida L."/>
            <person name="Kuhn D.N."/>
        </authorList>
    </citation>
    <scope>NUCLEOTIDE SEQUENCE [LARGE SCALE GENOMIC DNA]</scope>
    <source>
        <strain evidence="2">cv. Matina 1-6</strain>
    </source>
</reference>
<organism evidence="1 2">
    <name type="scientific">Theobroma cacao</name>
    <name type="common">Cacao</name>
    <name type="synonym">Cocoa</name>
    <dbReference type="NCBI Taxonomy" id="3641"/>
    <lineage>
        <taxon>Eukaryota</taxon>
        <taxon>Viridiplantae</taxon>
        <taxon>Streptophyta</taxon>
        <taxon>Embryophyta</taxon>
        <taxon>Tracheophyta</taxon>
        <taxon>Spermatophyta</taxon>
        <taxon>Magnoliopsida</taxon>
        <taxon>eudicotyledons</taxon>
        <taxon>Gunneridae</taxon>
        <taxon>Pentapetalae</taxon>
        <taxon>rosids</taxon>
        <taxon>malvids</taxon>
        <taxon>Malvales</taxon>
        <taxon>Malvaceae</taxon>
        <taxon>Byttnerioideae</taxon>
        <taxon>Theobroma</taxon>
    </lineage>
</organism>
<dbReference type="Gramene" id="EOY07907">
    <property type="protein sequence ID" value="EOY07907"/>
    <property type="gene ID" value="TCM_022224"/>
</dbReference>
<dbReference type="OMA" id="EFEFLRM"/>
<evidence type="ECO:0008006" key="3">
    <source>
        <dbReference type="Google" id="ProtNLM"/>
    </source>
</evidence>
<dbReference type="Proteomes" id="UP000026915">
    <property type="component" value="Chromosome 5"/>
</dbReference>
<dbReference type="InParanoid" id="A0A061EU17"/>
<accession>A0A061EU17</accession>
<evidence type="ECO:0000313" key="1">
    <source>
        <dbReference type="EMBL" id="EOY07907.1"/>
    </source>
</evidence>
<dbReference type="Pfam" id="PF14223">
    <property type="entry name" value="Retrotran_gag_2"/>
    <property type="match status" value="1"/>
</dbReference>
<dbReference type="PANTHER" id="PTHR35317:SF31">
    <property type="entry name" value="DUF4219 DOMAIN-CONTAINING PROTEIN"/>
    <property type="match status" value="1"/>
</dbReference>
<dbReference type="PANTHER" id="PTHR35317">
    <property type="entry name" value="OS04G0629600 PROTEIN"/>
    <property type="match status" value="1"/>
</dbReference>
<dbReference type="eggNOG" id="KOG0017">
    <property type="taxonomic scope" value="Eukaryota"/>
</dbReference>
<evidence type="ECO:0000313" key="2">
    <source>
        <dbReference type="Proteomes" id="UP000026915"/>
    </source>
</evidence>
<sequence>MKAFLRGCNLWNVVETDPELAPLRENATPAQVNKYEENIAKRYRALSFIHSTVSESVFSRIIGSETAKQAWDKLEDEFLGFARSKQIRLQHLRREFEFLRMKEN</sequence>
<keyword evidence="2" id="KW-1185">Reference proteome</keyword>
<dbReference type="AlphaFoldDB" id="A0A061EU17"/>
<proteinExistence type="predicted"/>
<name>A0A061EU17_THECC</name>
<dbReference type="HOGENOM" id="CLU_2255083_0_0_1"/>